<dbReference type="STRING" id="530584.SAMN05421630_103218"/>
<dbReference type="AlphaFoldDB" id="A0A222VJG7"/>
<accession>A0A222VJG7</accession>
<dbReference type="KEGG" id="pmad:BAY61_01330"/>
<evidence type="ECO:0000313" key="1">
    <source>
        <dbReference type="EMBL" id="SDC69257.1"/>
    </source>
</evidence>
<organism evidence="1 2">
    <name type="scientific">Prauserella marina</name>
    <dbReference type="NCBI Taxonomy" id="530584"/>
    <lineage>
        <taxon>Bacteria</taxon>
        <taxon>Bacillati</taxon>
        <taxon>Actinomycetota</taxon>
        <taxon>Actinomycetes</taxon>
        <taxon>Pseudonocardiales</taxon>
        <taxon>Pseudonocardiaceae</taxon>
        <taxon>Prauserella</taxon>
    </lineage>
</organism>
<proteinExistence type="predicted"/>
<name>A0A222VJG7_9PSEU</name>
<dbReference type="Proteomes" id="UP000199494">
    <property type="component" value="Unassembled WGS sequence"/>
</dbReference>
<sequence length="221" mass="24423">MAGDKGKDQTFASTAAVAGLAREVEGLRKAVEPVTALSNQIDELARVVQYLAARQAGPGPAAGCTPSWLDMPTEPAATREALEELAWWMRLVFLRYADAAQNLPECWLWHPDIVEELLWLMHAWLAAYRDEKATVARAGDWHDRYRPGVVRRIKTLGGNCSLENHQQRGNHTGSPVVPLTEAMAPISAWWATHREQAAPEPEDEHYAAAATVQRRAGGGRR</sequence>
<dbReference type="RefSeq" id="WP_176879644.1">
    <property type="nucleotide sequence ID" value="NZ_CP016353.1"/>
</dbReference>
<keyword evidence="2" id="KW-1185">Reference proteome</keyword>
<dbReference type="EMBL" id="FMZE01000003">
    <property type="protein sequence ID" value="SDC69257.1"/>
    <property type="molecule type" value="Genomic_DNA"/>
</dbReference>
<evidence type="ECO:0000313" key="2">
    <source>
        <dbReference type="Proteomes" id="UP000199494"/>
    </source>
</evidence>
<reference evidence="1 2" key="1">
    <citation type="submission" date="2016-10" db="EMBL/GenBank/DDBJ databases">
        <authorList>
            <person name="de Groot N.N."/>
        </authorList>
    </citation>
    <scope>NUCLEOTIDE SEQUENCE [LARGE SCALE GENOMIC DNA]</scope>
    <source>
        <strain evidence="1 2">CGMCC 4.5506</strain>
    </source>
</reference>
<protein>
    <submittedName>
        <fullName evidence="1">Uncharacterized protein</fullName>
    </submittedName>
</protein>
<gene>
    <name evidence="1" type="ORF">SAMN05421630_103218</name>
</gene>